<dbReference type="SUPFAM" id="SSF50978">
    <property type="entry name" value="WD40 repeat-like"/>
    <property type="match status" value="1"/>
</dbReference>
<sequence>MILTKMAERKLDSTPTSLYLRNGKIYVGLKKKYAIETEYDVLILKKIPVEENIRAIVGHEEGLLFFLDKGGLYGLSWGDDNAANRILFRKKIINTGLYDQSSGRVVIGTSKGKVLVLNQSLEISKTFYESPSGIINLSVSDLGKVACIYEVDSSVKVFDLKHPEVKSVSLSNGFPQAIAFVGSTHLVVGGDSGELCVVDTTVMSIVSSLKIPQAVTVLLWKDGYLLIGGENILYLSSVTEDHIEIIDSYECNGFVNAVTLEDGYAVVGIGKEPRLGRWKVKKNGEHKLIVLKVG</sequence>
<protein>
    <recommendedName>
        <fullName evidence="3">WD40 domain-containing protein</fullName>
    </recommendedName>
</protein>
<evidence type="ECO:0000313" key="2">
    <source>
        <dbReference type="Proteomes" id="UP000002313"/>
    </source>
</evidence>
<dbReference type="OrthoDB" id="189968at2759"/>
<gene>
    <name evidence="1" type="ORF">Eint_070080</name>
</gene>
<evidence type="ECO:0000313" key="1">
    <source>
        <dbReference type="EMBL" id="ADM11773.1"/>
    </source>
</evidence>
<proteinExistence type="predicted"/>
<dbReference type="Gene3D" id="2.130.10.10">
    <property type="entry name" value="YVTN repeat-like/Quinoprotein amine dehydrogenase"/>
    <property type="match status" value="1"/>
</dbReference>
<organism evidence="1 2">
    <name type="scientific">Encephalitozoon intestinalis (strain ATCC 50506)</name>
    <name type="common">Microsporidian parasite</name>
    <name type="synonym">Septata intestinalis</name>
    <dbReference type="NCBI Taxonomy" id="876142"/>
    <lineage>
        <taxon>Eukaryota</taxon>
        <taxon>Fungi</taxon>
        <taxon>Fungi incertae sedis</taxon>
        <taxon>Microsporidia</taxon>
        <taxon>Unikaryonidae</taxon>
        <taxon>Encephalitozoon</taxon>
    </lineage>
</organism>
<dbReference type="HOGENOM" id="CLU_946747_0_0_1"/>
<dbReference type="InterPro" id="IPR015943">
    <property type="entry name" value="WD40/YVTN_repeat-like_dom_sf"/>
</dbReference>
<evidence type="ECO:0008006" key="3">
    <source>
        <dbReference type="Google" id="ProtNLM"/>
    </source>
</evidence>
<reference evidence="1 2" key="2">
    <citation type="journal article" date="2012" name="Proc. Natl. Acad. Sci. U.S.A.">
        <title>Gain and loss of multiple functionally related, horizontally transferred genes in the reduced genomes of two microsporidian parasites.</title>
        <authorList>
            <person name="Pombert J.-F."/>
            <person name="Selman M."/>
            <person name="Burki F."/>
            <person name="Bardell F.T."/>
            <person name="Farinelli L."/>
            <person name="Solter L.F."/>
            <person name="Whitman D.W."/>
            <person name="Weiss L.M."/>
            <person name="Corradi N."/>
            <person name="Keeling P.J."/>
        </authorList>
    </citation>
    <scope>NUCLEOTIDE SEQUENCE [LARGE SCALE GENOMIC DNA]</scope>
    <source>
        <strain evidence="1 2">ATCC 50506</strain>
    </source>
</reference>
<dbReference type="Proteomes" id="UP000002313">
    <property type="component" value="Chromosome VII"/>
</dbReference>
<keyword evidence="2" id="KW-1185">Reference proteome</keyword>
<dbReference type="GeneID" id="9697950"/>
<accession>E0S7T8</accession>
<dbReference type="KEGG" id="ein:Eint_070080"/>
<dbReference type="VEuPathDB" id="MicrosporidiaDB:Eint_070080"/>
<reference evidence="1 2" key="1">
    <citation type="journal article" date="2010" name="Nat. Commun.">
        <title>The complete sequence of the smallest known nuclear genome from the microsporidian Encephalitozoon intestinalis.</title>
        <authorList>
            <person name="Corradi N."/>
            <person name="Pombert J.-F."/>
            <person name="Farinelli L."/>
            <person name="Didier E.S."/>
            <person name="Keeling P.J."/>
        </authorList>
    </citation>
    <scope>NUCLEOTIDE SEQUENCE [LARGE SCALE GENOMIC DNA]</scope>
    <source>
        <strain evidence="1 2">ATCC 50506</strain>
    </source>
</reference>
<name>E0S7T8_ENCIT</name>
<dbReference type="EMBL" id="CP001948">
    <property type="protein sequence ID" value="ADM11773.1"/>
    <property type="molecule type" value="Genomic_DNA"/>
</dbReference>
<dbReference type="InterPro" id="IPR036322">
    <property type="entry name" value="WD40_repeat_dom_sf"/>
</dbReference>
<dbReference type="RefSeq" id="XP_003073133.1">
    <property type="nucleotide sequence ID" value="XM_003073087.1"/>
</dbReference>
<dbReference type="AlphaFoldDB" id="E0S7T8"/>